<protein>
    <submittedName>
        <fullName evidence="1">Uncharacterized protein</fullName>
    </submittedName>
</protein>
<name>A0A1V0SJ69_9VIRU</name>
<proteinExistence type="predicted"/>
<accession>A0A1V0SJ69</accession>
<sequence length="515" mass="59374">MAKVTKFVLDGGDATGKSSVVAYLTKMYGHLYKFQDRGTLTKLSDVYEDSLPASLPEDECCIVLDADVDVCMRRLLERNKPRDKYDTYEAIFKYKNRFMRLAIKYQTYYVDTTHYTLEEVCAIVAGIIRSHVAETITDKNKYKLPNPDLFTQEMFRKLPLVAEGYSKIVRAIDEKYTLIEYKPTVYSHKQRREGVIPYTDQERMSMTRNILYIFDIEQIPHAYIYIGNKYVLCRRLDPKRDIPPVEVIVKKCCLGTDKHRYYWIDGELDRYGNPIVTNDNREYSDLVVRFDYRNPNHGYVVKVKPGITEVILSPLSYMPKDFNADSLSFTDHKVKSPSGTVITIKVPNYVPDYVKKLFASAVPKAFVISNPDDGCTDIALALPHYIPPDLEEALKGDPVISDKRIGDEALCDDLADKFINVAETKKLALKTFKVLDKHFAAMGIYFQDVCFMIDRSGSFHYSEVSQDCGRYKKIDVTGMTDLDKDCWRNGSSSDTVHEKWRQLTQITKEYVKPIY</sequence>
<dbReference type="Gene3D" id="3.40.50.300">
    <property type="entry name" value="P-loop containing nucleotide triphosphate hydrolases"/>
    <property type="match status" value="1"/>
</dbReference>
<reference evidence="1" key="1">
    <citation type="journal article" date="2017" name="Science">
        <title>Giant viruses with an expanded complement of translation system components.</title>
        <authorList>
            <person name="Schulz F."/>
            <person name="Yutin N."/>
            <person name="Ivanova N.N."/>
            <person name="Ortega D.R."/>
            <person name="Lee T.K."/>
            <person name="Vierheilig J."/>
            <person name="Daims H."/>
            <person name="Horn M."/>
            <person name="Wagner M."/>
            <person name="Jensen G.J."/>
            <person name="Kyrpides N.C."/>
            <person name="Koonin E.V."/>
            <person name="Woyke T."/>
        </authorList>
    </citation>
    <scope>NUCLEOTIDE SEQUENCE</scope>
    <source>
        <strain evidence="1">KNV1</strain>
    </source>
</reference>
<dbReference type="EMBL" id="KY684109">
    <property type="protein sequence ID" value="ARF11694.1"/>
    <property type="molecule type" value="Genomic_DNA"/>
</dbReference>
<dbReference type="SUPFAM" id="SSF52540">
    <property type="entry name" value="P-loop containing nucleoside triphosphate hydrolases"/>
    <property type="match status" value="1"/>
</dbReference>
<evidence type="ECO:0000313" key="1">
    <source>
        <dbReference type="EMBL" id="ARF11694.1"/>
    </source>
</evidence>
<organism evidence="1">
    <name type="scientific">Klosneuvirus KNV1</name>
    <dbReference type="NCBI Taxonomy" id="1977640"/>
    <lineage>
        <taxon>Viruses</taxon>
        <taxon>Varidnaviria</taxon>
        <taxon>Bamfordvirae</taxon>
        <taxon>Nucleocytoviricota</taxon>
        <taxon>Megaviricetes</taxon>
        <taxon>Imitervirales</taxon>
        <taxon>Mimiviridae</taxon>
        <taxon>Klosneuvirinae</taxon>
        <taxon>Klosneuvirus</taxon>
    </lineage>
</organism>
<dbReference type="InterPro" id="IPR027417">
    <property type="entry name" value="P-loop_NTPase"/>
</dbReference>
<gene>
    <name evidence="1" type="ORF">Klosneuvirus_2_130</name>
</gene>